<evidence type="ECO:0000313" key="2">
    <source>
        <dbReference type="EMBL" id="WGZ94864.1"/>
    </source>
</evidence>
<sequence length="175" mass="20571">MASADAQKQSVIIEQYVNKLANERNELNKLQQRKSGIEKNISEITEESNELRKAYHSPHKQLADWLRNDKYSIVDRIFKQMCEDNFDGDFPSGFPEKKAGIRTFKLHIAQLIDSLEICLLLDSTYLIEEPVTDLEIKNEYYREALSLLKKRIPFSTSYESKEKLRSYIDYLTERI</sequence>
<organism evidence="2">
    <name type="scientific">Candidatus Thiothrix putei</name>
    <dbReference type="NCBI Taxonomy" id="3080811"/>
    <lineage>
        <taxon>Bacteria</taxon>
        <taxon>Pseudomonadati</taxon>
        <taxon>Pseudomonadota</taxon>
        <taxon>Gammaproteobacteria</taxon>
        <taxon>Thiotrichales</taxon>
        <taxon>Thiotrichaceae</taxon>
        <taxon>Thiothrix</taxon>
    </lineage>
</organism>
<evidence type="ECO:0000256" key="1">
    <source>
        <dbReference type="SAM" id="Coils"/>
    </source>
</evidence>
<accession>A0AA95HH72</accession>
<feature type="coiled-coil region" evidence="1">
    <location>
        <begin position="13"/>
        <end position="54"/>
    </location>
</feature>
<dbReference type="EMBL" id="CP124756">
    <property type="protein sequence ID" value="WGZ94864.1"/>
    <property type="molecule type" value="Genomic_DNA"/>
</dbReference>
<proteinExistence type="predicted"/>
<gene>
    <name evidence="2" type="ORF">QJT81_02435</name>
</gene>
<dbReference type="Proteomes" id="UP001301326">
    <property type="component" value="Chromosome"/>
</dbReference>
<reference evidence="2" key="1">
    <citation type="journal article" date="2023" name="Int. J. Mol. Sci.">
        <title>Metagenomics Revealed a New Genus 'Candidatus Thiocaldithrix dubininis' gen. nov., sp. nov. and a New Species 'Candidatus Thiothrix putei' sp. nov. in the Family Thiotrichaceae, Some Members of Which Have Traits of Both Na+- and H+-Motive Energetics.</title>
        <authorList>
            <person name="Ravin N.V."/>
            <person name="Muntyan M.S."/>
            <person name="Smolyakov D.D."/>
            <person name="Rudenko T.S."/>
            <person name="Beletsky A.V."/>
            <person name="Mardanov A.V."/>
            <person name="Grabovich M.Y."/>
        </authorList>
    </citation>
    <scope>NUCLEOTIDE SEQUENCE</scope>
    <source>
        <strain evidence="2">GKL-02</strain>
    </source>
</reference>
<keyword evidence="1" id="KW-0175">Coiled coil</keyword>
<dbReference type="KEGG" id="tput:QJT81_02435"/>
<reference evidence="2" key="2">
    <citation type="submission" date="2023-04" db="EMBL/GenBank/DDBJ databases">
        <authorList>
            <person name="Beletskiy A.V."/>
            <person name="Mardanov A.V."/>
            <person name="Ravin N.V."/>
        </authorList>
    </citation>
    <scope>NUCLEOTIDE SEQUENCE</scope>
    <source>
        <strain evidence="2">GKL-02</strain>
    </source>
</reference>
<dbReference type="AlphaFoldDB" id="A0AA95HH72"/>
<protein>
    <submittedName>
        <fullName evidence="2">Uncharacterized protein</fullName>
    </submittedName>
</protein>
<name>A0AA95HH72_9GAMM</name>